<dbReference type="AlphaFoldDB" id="A0A1B3B523"/>
<dbReference type="InterPro" id="IPR022353">
    <property type="entry name" value="Insulin_CS"/>
</dbReference>
<keyword evidence="2" id="KW-0165">Cleavage on pair of basic residues</keyword>
<evidence type="ECO:0000256" key="1">
    <source>
        <dbReference type="ARBA" id="ARBA00009034"/>
    </source>
</evidence>
<dbReference type="SUPFAM" id="SSF56994">
    <property type="entry name" value="Insulin-like"/>
    <property type="match status" value="1"/>
</dbReference>
<reference evidence="5" key="1">
    <citation type="submission" date="2016-02" db="EMBL/GenBank/DDBJ databases">
        <title>The full-length cDNA cloning and functional analysis of insulin-like androgenic gland hormone gene in the freshwater Chinese mitten crab Eriocheir sinensis.</title>
        <authorList>
            <person name="Ma Y."/>
            <person name="Dai T."/>
            <person name="Shen H."/>
        </authorList>
    </citation>
    <scope>NUCLEOTIDE SEQUENCE</scope>
</reference>
<evidence type="ECO:0000256" key="4">
    <source>
        <dbReference type="SAM" id="SignalP"/>
    </source>
</evidence>
<gene>
    <name evidence="5" type="primary">IAG</name>
</gene>
<dbReference type="InterPro" id="IPR036438">
    <property type="entry name" value="Insulin-like_sf"/>
</dbReference>
<comment type="similarity">
    <text evidence="1">Belongs to the insulin family.</text>
</comment>
<accession>A0A1B3B523</accession>
<evidence type="ECO:0000256" key="3">
    <source>
        <dbReference type="ARBA" id="ARBA00022729"/>
    </source>
</evidence>
<name>A0A1B3B523_ERISI</name>
<evidence type="ECO:0000313" key="5">
    <source>
        <dbReference type="EMBL" id="AOE46694.1"/>
    </source>
</evidence>
<dbReference type="PROSITE" id="PS00262">
    <property type="entry name" value="INSULIN"/>
    <property type="match status" value="1"/>
</dbReference>
<organism evidence="5">
    <name type="scientific">Eriocheir sinensis</name>
    <name type="common">Chinese mitten crab</name>
    <dbReference type="NCBI Taxonomy" id="95602"/>
    <lineage>
        <taxon>Eukaryota</taxon>
        <taxon>Metazoa</taxon>
        <taxon>Ecdysozoa</taxon>
        <taxon>Arthropoda</taxon>
        <taxon>Crustacea</taxon>
        <taxon>Multicrustacea</taxon>
        <taxon>Malacostraca</taxon>
        <taxon>Eumalacostraca</taxon>
        <taxon>Eucarida</taxon>
        <taxon>Decapoda</taxon>
        <taxon>Pleocyemata</taxon>
        <taxon>Brachyura</taxon>
        <taxon>Eubrachyura</taxon>
        <taxon>Grapsoidea</taxon>
        <taxon>Varunidae</taxon>
        <taxon>Eriocheir</taxon>
    </lineage>
</organism>
<protein>
    <submittedName>
        <fullName evidence="5">Insulin-like androgenic gland factor</fullName>
    </submittedName>
</protein>
<dbReference type="Gene3D" id="1.10.100.10">
    <property type="entry name" value="Insulin-like"/>
    <property type="match status" value="1"/>
</dbReference>
<evidence type="ECO:0000256" key="2">
    <source>
        <dbReference type="ARBA" id="ARBA00022685"/>
    </source>
</evidence>
<dbReference type="EMBL" id="KU724192">
    <property type="protein sequence ID" value="AOE46694.1"/>
    <property type="molecule type" value="mRNA"/>
</dbReference>
<feature type="chain" id="PRO_5008543844" evidence="4">
    <location>
        <begin position="20"/>
        <end position="151"/>
    </location>
</feature>
<feature type="signal peptide" evidence="4">
    <location>
        <begin position="1"/>
        <end position="19"/>
    </location>
</feature>
<proteinExistence type="evidence at transcript level"/>
<keyword evidence="3 4" id="KW-0732">Signal</keyword>
<sequence length="151" mass="16594">MSLPSVLLLMLLTATATRAQDCSFSVDCANLLDSMNTVCRSYKQHPGYRRTRDTLSVGVIGNTSSAPAYTALQPPAAAVEMLDEENPMLPPQVAARVFQMDRVGGRFRRSERTVDAYTQCCVENCTLHEVAGYCETFQPEYQFLATGNPCA</sequence>